<evidence type="ECO:0000313" key="3">
    <source>
        <dbReference type="Proteomes" id="UP001151760"/>
    </source>
</evidence>
<dbReference type="EMBL" id="BQNB010019572">
    <property type="protein sequence ID" value="GJT86718.1"/>
    <property type="molecule type" value="Genomic_DNA"/>
</dbReference>
<keyword evidence="3" id="KW-1185">Reference proteome</keyword>
<accession>A0ABQ5HFQ0</accession>
<feature type="transmembrane region" description="Helical" evidence="1">
    <location>
        <begin position="147"/>
        <end position="165"/>
    </location>
</feature>
<keyword evidence="1" id="KW-0472">Membrane</keyword>
<protein>
    <submittedName>
        <fullName evidence="2">Uncharacterized protein</fullName>
    </submittedName>
</protein>
<keyword evidence="1" id="KW-0812">Transmembrane</keyword>
<sequence length="200" mass="22710">MMEEEMNLLKEEMETEMKKENTLKGERIKIMLKMSDMVEETKGLLYEKLVEDLQNICSSFLELRVNYTVGPRSQPRLPVQSAVLKIDENDPGSGHFGACLAPRDERSLSRFVSDRVIMVLAHHKKYVCHDGALYKWYLLVKPFANSYVKFSILILTGIMVLLSGYDMIESLSLWTLVSLLGTDSSIFLGGYDVLISSSTL</sequence>
<dbReference type="Proteomes" id="UP001151760">
    <property type="component" value="Unassembled WGS sequence"/>
</dbReference>
<evidence type="ECO:0000313" key="2">
    <source>
        <dbReference type="EMBL" id="GJT86718.1"/>
    </source>
</evidence>
<reference evidence="2" key="1">
    <citation type="journal article" date="2022" name="Int. J. Mol. Sci.">
        <title>Draft Genome of Tanacetum Coccineum: Genomic Comparison of Closely Related Tanacetum-Family Plants.</title>
        <authorList>
            <person name="Yamashiro T."/>
            <person name="Shiraishi A."/>
            <person name="Nakayama K."/>
            <person name="Satake H."/>
        </authorList>
    </citation>
    <scope>NUCLEOTIDE SEQUENCE</scope>
</reference>
<evidence type="ECO:0000256" key="1">
    <source>
        <dbReference type="SAM" id="Phobius"/>
    </source>
</evidence>
<organism evidence="2 3">
    <name type="scientific">Tanacetum coccineum</name>
    <dbReference type="NCBI Taxonomy" id="301880"/>
    <lineage>
        <taxon>Eukaryota</taxon>
        <taxon>Viridiplantae</taxon>
        <taxon>Streptophyta</taxon>
        <taxon>Embryophyta</taxon>
        <taxon>Tracheophyta</taxon>
        <taxon>Spermatophyta</taxon>
        <taxon>Magnoliopsida</taxon>
        <taxon>eudicotyledons</taxon>
        <taxon>Gunneridae</taxon>
        <taxon>Pentapetalae</taxon>
        <taxon>asterids</taxon>
        <taxon>campanulids</taxon>
        <taxon>Asterales</taxon>
        <taxon>Asteraceae</taxon>
        <taxon>Asteroideae</taxon>
        <taxon>Anthemideae</taxon>
        <taxon>Anthemidinae</taxon>
        <taxon>Tanacetum</taxon>
    </lineage>
</organism>
<comment type="caution">
    <text evidence="2">The sequence shown here is derived from an EMBL/GenBank/DDBJ whole genome shotgun (WGS) entry which is preliminary data.</text>
</comment>
<reference evidence="2" key="2">
    <citation type="submission" date="2022-01" db="EMBL/GenBank/DDBJ databases">
        <authorList>
            <person name="Yamashiro T."/>
            <person name="Shiraishi A."/>
            <person name="Satake H."/>
            <person name="Nakayama K."/>
        </authorList>
    </citation>
    <scope>NUCLEOTIDE SEQUENCE</scope>
</reference>
<name>A0ABQ5HFQ0_9ASTR</name>
<proteinExistence type="predicted"/>
<gene>
    <name evidence="2" type="ORF">Tco_1068435</name>
</gene>
<keyword evidence="1" id="KW-1133">Transmembrane helix</keyword>